<evidence type="ECO:0008006" key="3">
    <source>
        <dbReference type="Google" id="ProtNLM"/>
    </source>
</evidence>
<accession>A0A2D2LX53</accession>
<dbReference type="RefSeq" id="WP_100270980.1">
    <property type="nucleotide sequence ID" value="NZ_CP024444.1"/>
</dbReference>
<geneLocation type="plasmid" evidence="2">
    <name>pnp7-1</name>
</geneLocation>
<proteinExistence type="predicted"/>
<evidence type="ECO:0000313" key="2">
    <source>
        <dbReference type="Proteomes" id="UP000229340"/>
    </source>
</evidence>
<dbReference type="InterPro" id="IPR022073">
    <property type="entry name" value="T4BSS_DotH_IcmK"/>
</dbReference>
<dbReference type="AlphaFoldDB" id="A0A2D2LX53"/>
<sequence length="354" mass="38518">MTFPSLKPIILGLVVATVSLITPAEARTSKLPPNTIDINGGGRSPVIALAPADIQPQIVPSPRTMISSQVAEFQQMQLTPEEADTIKRIRLDRQRIEATPYVTTPEPIVRSLGVELEPGKTPPLIRVSKNMLTSIVFTDVDGNPWYIEKVALNRNQFSDAVSADTIAADQNGQPSSNPNQPQQAPKPALTNILTIEPNDAIAYGNVSVTLKGKALPVIFLLAAGQNQVDVRVDARVPGTNPDAKPTYIPSPIETMTGIDDAALSFLDGVIPQDAQPMVSSDPAAQAWRFNDYLYVKTRFDVLYPAYTSRASTQNSVNIYRFSATLPNNSITLTQRGGQPFTVSFEEAPYSEYQR</sequence>
<evidence type="ECO:0000313" key="1">
    <source>
        <dbReference type="EMBL" id="ATR79611.1"/>
    </source>
</evidence>
<organism evidence="1 2">
    <name type="scientific">Faucicola osloensis</name>
    <name type="common">Moraxella osloensis</name>
    <dbReference type="NCBI Taxonomy" id="34062"/>
    <lineage>
        <taxon>Bacteria</taxon>
        <taxon>Pseudomonadati</taxon>
        <taxon>Pseudomonadota</taxon>
        <taxon>Gammaproteobacteria</taxon>
        <taxon>Moraxellales</taxon>
        <taxon>Moraxellaceae</taxon>
        <taxon>Faucicola</taxon>
    </lineage>
</organism>
<protein>
    <recommendedName>
        <fullName evidence="3">Type IV secretion protein DotH</fullName>
    </recommendedName>
</protein>
<dbReference type="Pfam" id="PF12293">
    <property type="entry name" value="T4BSS_DotH_IcmK"/>
    <property type="match status" value="1"/>
</dbReference>
<dbReference type="EMBL" id="CP024444">
    <property type="protein sequence ID" value="ATR79611.1"/>
    <property type="molecule type" value="Genomic_DNA"/>
</dbReference>
<reference evidence="2" key="1">
    <citation type="submission" date="2017-10" db="EMBL/GenBank/DDBJ databases">
        <title>Complete genome sequence of Moraxella osloensis NP7 isolated from human skin.</title>
        <authorList>
            <person name="Lee K."/>
            <person name="Lim J.Y."/>
            <person name="Hwang I."/>
        </authorList>
    </citation>
    <scope>NUCLEOTIDE SEQUENCE [LARGE SCALE GENOMIC DNA]</scope>
    <source>
        <strain evidence="2">NP7</strain>
        <plasmid evidence="2">pnp7-1</plasmid>
    </source>
</reference>
<name>A0A2D2LX53_FAUOS</name>
<dbReference type="Proteomes" id="UP000229340">
    <property type="component" value="Plasmid pNP7-1"/>
</dbReference>
<gene>
    <name evidence="1" type="ORF">NP7_09585</name>
</gene>
<keyword evidence="1" id="KW-0614">Plasmid</keyword>